<dbReference type="NCBIfam" id="TIGR02532">
    <property type="entry name" value="IV_pilin_GFxxxE"/>
    <property type="match status" value="1"/>
</dbReference>
<gene>
    <name evidence="2" type="ORF">SAMN04487779_105110</name>
</gene>
<dbReference type="Pfam" id="PF07963">
    <property type="entry name" value="N_methyl"/>
    <property type="match status" value="1"/>
</dbReference>
<keyword evidence="1" id="KW-0812">Transmembrane</keyword>
<dbReference type="Proteomes" id="UP000198925">
    <property type="component" value="Unassembled WGS sequence"/>
</dbReference>
<dbReference type="AlphaFoldDB" id="A0A1G7DRP3"/>
<evidence type="ECO:0000313" key="3">
    <source>
        <dbReference type="Proteomes" id="UP000198925"/>
    </source>
</evidence>
<dbReference type="RefSeq" id="WP_090571302.1">
    <property type="nucleotide sequence ID" value="NZ_FMXZ01000040.1"/>
</dbReference>
<proteinExistence type="predicted"/>
<dbReference type="EMBL" id="FMZX01000051">
    <property type="protein sequence ID" value="SDE54161.1"/>
    <property type="molecule type" value="Genomic_DNA"/>
</dbReference>
<keyword evidence="3" id="KW-1185">Reference proteome</keyword>
<dbReference type="InterPro" id="IPR045584">
    <property type="entry name" value="Pilin-like"/>
</dbReference>
<evidence type="ECO:0000313" key="2">
    <source>
        <dbReference type="EMBL" id="SDE54161.1"/>
    </source>
</evidence>
<organism evidence="2 3">
    <name type="scientific">Belnapia rosea</name>
    <dbReference type="NCBI Taxonomy" id="938405"/>
    <lineage>
        <taxon>Bacteria</taxon>
        <taxon>Pseudomonadati</taxon>
        <taxon>Pseudomonadota</taxon>
        <taxon>Alphaproteobacteria</taxon>
        <taxon>Acetobacterales</taxon>
        <taxon>Roseomonadaceae</taxon>
        <taxon>Belnapia</taxon>
    </lineage>
</organism>
<feature type="transmembrane region" description="Helical" evidence="1">
    <location>
        <begin position="12"/>
        <end position="33"/>
    </location>
</feature>
<name>A0A1G7DRP3_9PROT</name>
<evidence type="ECO:0000256" key="1">
    <source>
        <dbReference type="SAM" id="Phobius"/>
    </source>
</evidence>
<sequence length="192" mass="21110">MAASCQGRRDAAGFALLEMLVALVVLSLIAGGLSQGLRFGLQVWGRAATLIEAGDMLDAVDRTLRHMVAQMHPGQLGQPAPMIGEAARLGFVSTLPGLPPRRVEAVLLVDAQRRLVLRWRPYLNAQRLRPPDFVDTELLREVAEFTLAYWQPDGGWSPRWNSPDLPALIRIRLQPAGGRWPDIVVAPGLDRP</sequence>
<accession>A0A1G7DRP3</accession>
<dbReference type="SUPFAM" id="SSF54523">
    <property type="entry name" value="Pili subunits"/>
    <property type="match status" value="1"/>
</dbReference>
<protein>
    <submittedName>
        <fullName evidence="2">General secretion pathway protein J</fullName>
    </submittedName>
</protein>
<dbReference type="InterPro" id="IPR012902">
    <property type="entry name" value="N_methyl_site"/>
</dbReference>
<keyword evidence="1" id="KW-1133">Transmembrane helix</keyword>
<keyword evidence="1" id="KW-0472">Membrane</keyword>
<dbReference type="STRING" id="938405.SAMN02927895_05473"/>
<reference evidence="2 3" key="1">
    <citation type="submission" date="2016-10" db="EMBL/GenBank/DDBJ databases">
        <authorList>
            <person name="de Groot N.N."/>
        </authorList>
    </citation>
    <scope>NUCLEOTIDE SEQUENCE [LARGE SCALE GENOMIC DNA]</scope>
    <source>
        <strain evidence="2 3">CPCC 100156</strain>
    </source>
</reference>